<dbReference type="Gene3D" id="3.40.50.2000">
    <property type="entry name" value="Glycogen Phosphorylase B"/>
    <property type="match status" value="2"/>
</dbReference>
<dbReference type="Pfam" id="PF13692">
    <property type="entry name" value="Glyco_trans_1_4"/>
    <property type="match status" value="1"/>
</dbReference>
<feature type="domain" description="Glycosyltransferase subfamily 4-like N-terminal" evidence="1">
    <location>
        <begin position="15"/>
        <end position="178"/>
    </location>
</feature>
<dbReference type="PANTHER" id="PTHR12526:SF630">
    <property type="entry name" value="GLYCOSYLTRANSFERASE"/>
    <property type="match status" value="1"/>
</dbReference>
<dbReference type="PANTHER" id="PTHR12526">
    <property type="entry name" value="GLYCOSYLTRANSFERASE"/>
    <property type="match status" value="1"/>
</dbReference>
<reference evidence="3" key="1">
    <citation type="journal article" date="2023" name="Int. J. Syst. Evol. Microbiol.">
        <title>Mesoterricola silvestris gen. nov., sp. nov., Mesoterricola sediminis sp. nov., Geothrix oryzae sp. nov., Geothrix edaphica sp. nov., Geothrix rubra sp. nov., and Geothrix limicola sp. nov., six novel members of Acidobacteriota isolated from soils.</title>
        <authorList>
            <person name="Itoh H."/>
            <person name="Sugisawa Y."/>
            <person name="Mise K."/>
            <person name="Xu Z."/>
            <person name="Kuniyasu M."/>
            <person name="Ushijima N."/>
            <person name="Kawano K."/>
            <person name="Kobayashi E."/>
            <person name="Shiratori Y."/>
            <person name="Masuda Y."/>
            <person name="Senoo K."/>
        </authorList>
    </citation>
    <scope>NUCLEOTIDE SEQUENCE [LARGE SCALE GENOMIC DNA]</scope>
    <source>
        <strain evidence="3">Red222</strain>
    </source>
</reference>
<protein>
    <submittedName>
        <fullName evidence="2">Glycosyl transferase</fullName>
    </submittedName>
</protein>
<evidence type="ECO:0000313" key="3">
    <source>
        <dbReference type="Proteomes" id="UP001242010"/>
    </source>
</evidence>
<gene>
    <name evidence="2" type="ORF">GETHOR_21640</name>
</gene>
<name>A0ABM8DSN3_9BACT</name>
<dbReference type="GO" id="GO:0016740">
    <property type="term" value="F:transferase activity"/>
    <property type="evidence" value="ECO:0007669"/>
    <property type="project" value="UniProtKB-KW"/>
</dbReference>
<proteinExistence type="predicted"/>
<dbReference type="InterPro" id="IPR028098">
    <property type="entry name" value="Glyco_trans_4-like_N"/>
</dbReference>
<dbReference type="RefSeq" id="WP_286353783.1">
    <property type="nucleotide sequence ID" value="NZ_AP027079.1"/>
</dbReference>
<dbReference type="Proteomes" id="UP001242010">
    <property type="component" value="Chromosome"/>
</dbReference>
<dbReference type="Pfam" id="PF13439">
    <property type="entry name" value="Glyco_transf_4"/>
    <property type="match status" value="1"/>
</dbReference>
<sequence>MKLRVLHLITGLTRGGAESMLVRLLGAMDREAFDPRVLCLGAEAPLAAELREQGVPTLCLGLGRGAPGLWRLPGFCLRGAPWQPHIIQGWMYHGNLAAYLAARFIPGQAPLLWNIRVGIDTMATYRPMTRALIHLGARLSAAADVVLYNAHSARRQHEAIGYREDRSRWIPNGFALDRFHPDPSARAQVRKELGLEPEARLIGQFARFHPEKNHRMFLDALRRLPPEVHGVFAGQGVHQGQPELNSALRDPALAGRVHLLGERTDLPRLTAALDIAVSPSWNEGFSNALGEALACGVPCVATHVGDSAALVGAAGRIIPAGDTAALAEAVHSLLSLSAEQRIQLGELGRVKMETEFSIRSVALQYQSLYQSLVR</sequence>
<evidence type="ECO:0000313" key="2">
    <source>
        <dbReference type="EMBL" id="BDU70063.1"/>
    </source>
</evidence>
<dbReference type="EMBL" id="AP027079">
    <property type="protein sequence ID" value="BDU70063.1"/>
    <property type="molecule type" value="Genomic_DNA"/>
</dbReference>
<keyword evidence="3" id="KW-1185">Reference proteome</keyword>
<organism evidence="2 3">
    <name type="scientific">Geothrix oryzae</name>
    <dbReference type="NCBI Taxonomy" id="2927975"/>
    <lineage>
        <taxon>Bacteria</taxon>
        <taxon>Pseudomonadati</taxon>
        <taxon>Acidobacteriota</taxon>
        <taxon>Holophagae</taxon>
        <taxon>Holophagales</taxon>
        <taxon>Holophagaceae</taxon>
        <taxon>Geothrix</taxon>
    </lineage>
</organism>
<evidence type="ECO:0000259" key="1">
    <source>
        <dbReference type="Pfam" id="PF13439"/>
    </source>
</evidence>
<accession>A0ABM8DSN3</accession>
<keyword evidence="2" id="KW-0808">Transferase</keyword>
<dbReference type="SUPFAM" id="SSF53756">
    <property type="entry name" value="UDP-Glycosyltransferase/glycogen phosphorylase"/>
    <property type="match status" value="1"/>
</dbReference>